<dbReference type="Proteomes" id="UP000184074">
    <property type="component" value="Unassembled WGS sequence"/>
</dbReference>
<dbReference type="AlphaFoldDB" id="A0A1M5N6D0"/>
<dbReference type="InterPro" id="IPR029063">
    <property type="entry name" value="SAM-dependent_MTases_sf"/>
</dbReference>
<keyword evidence="1" id="KW-0808">Transferase</keyword>
<dbReference type="GO" id="GO:0008168">
    <property type="term" value="F:methyltransferase activity"/>
    <property type="evidence" value="ECO:0007669"/>
    <property type="project" value="UniProtKB-KW"/>
</dbReference>
<proteinExistence type="predicted"/>
<dbReference type="STRING" id="1508389.SAMN05444003_1195"/>
<reference evidence="1 2" key="1">
    <citation type="submission" date="2016-11" db="EMBL/GenBank/DDBJ databases">
        <authorList>
            <person name="Jaros S."/>
            <person name="Januszkiewicz K."/>
            <person name="Wedrychowicz H."/>
        </authorList>
    </citation>
    <scope>NUCLEOTIDE SEQUENCE [LARGE SCALE GENOMIC DNA]</scope>
    <source>
        <strain evidence="1 2">DSM 28715</strain>
    </source>
</reference>
<dbReference type="EMBL" id="FQXB01000001">
    <property type="protein sequence ID" value="SHG84709.1"/>
    <property type="molecule type" value="Genomic_DNA"/>
</dbReference>
<dbReference type="GO" id="GO:0032259">
    <property type="term" value="P:methylation"/>
    <property type="evidence" value="ECO:0007669"/>
    <property type="project" value="UniProtKB-KW"/>
</dbReference>
<dbReference type="CDD" id="cd02440">
    <property type="entry name" value="AdoMet_MTases"/>
    <property type="match status" value="1"/>
</dbReference>
<keyword evidence="2" id="KW-1185">Reference proteome</keyword>
<dbReference type="Pfam" id="PF13489">
    <property type="entry name" value="Methyltransf_23"/>
    <property type="match status" value="1"/>
</dbReference>
<dbReference type="RefSeq" id="WP_072900439.1">
    <property type="nucleotide sequence ID" value="NZ_FQXB01000001.1"/>
</dbReference>
<dbReference type="SUPFAM" id="SSF53335">
    <property type="entry name" value="S-adenosyl-L-methionine-dependent methyltransferases"/>
    <property type="match status" value="1"/>
</dbReference>
<dbReference type="Gene3D" id="3.40.50.150">
    <property type="entry name" value="Vaccinia Virus protein VP39"/>
    <property type="match status" value="1"/>
</dbReference>
<dbReference type="OrthoDB" id="9811589at2"/>
<evidence type="ECO:0000313" key="2">
    <source>
        <dbReference type="Proteomes" id="UP000184074"/>
    </source>
</evidence>
<keyword evidence="1" id="KW-0489">Methyltransferase</keyword>
<organism evidence="1 2">
    <name type="scientific">Cognatiyoonia sediminum</name>
    <dbReference type="NCBI Taxonomy" id="1508389"/>
    <lineage>
        <taxon>Bacteria</taxon>
        <taxon>Pseudomonadati</taxon>
        <taxon>Pseudomonadota</taxon>
        <taxon>Alphaproteobacteria</taxon>
        <taxon>Rhodobacterales</taxon>
        <taxon>Paracoccaceae</taxon>
        <taxon>Cognatiyoonia</taxon>
    </lineage>
</organism>
<gene>
    <name evidence="1" type="ORF">SAMN05444003_1195</name>
</gene>
<accession>A0A1M5N6D0</accession>
<evidence type="ECO:0000313" key="1">
    <source>
        <dbReference type="EMBL" id="SHG84709.1"/>
    </source>
</evidence>
<protein>
    <submittedName>
        <fullName evidence="1">Methyltransferase domain-containing protein</fullName>
    </submittedName>
</protein>
<name>A0A1M5N6D0_9RHOB</name>
<sequence>MSKKIDTRAVGLDIGLAAIKFLTGKENLHYGIWDGLDICAAHVGPAQEAYTDKLFELLPKGPLRILDIGGGAGETAKKLIALGHQVDIVIPSAYLADRCRANALEATVYELKFEEFETDKTYDLCLFSESFQYIPMEVSFPKVATLLKPNGHLIIADCFRTEAYYQPNRTSRVGGGHALTAYRAALETCAFDVLSEEDITTSVAPSVQVEQDLFHVIGLGVDRFDDELQSKRPVARKMIHGVLGMILSKRRRAKLYDRLTGNTRTAEQFEKYNIYLMSALRLKT</sequence>